<dbReference type="InterPro" id="IPR039554">
    <property type="entry name" value="HigA2-like_HTH"/>
</dbReference>
<name>A0ABU5Z308_9MYCO</name>
<dbReference type="SMART" id="SM00530">
    <property type="entry name" value="HTH_XRE"/>
    <property type="match status" value="1"/>
</dbReference>
<feature type="domain" description="HTH cro/C1-type" evidence="1">
    <location>
        <begin position="41"/>
        <end position="99"/>
    </location>
</feature>
<dbReference type="EMBL" id="JAYJJQ010000035">
    <property type="protein sequence ID" value="MEB3071785.1"/>
    <property type="molecule type" value="Genomic_DNA"/>
</dbReference>
<dbReference type="RefSeq" id="WP_225398459.1">
    <property type="nucleotide sequence ID" value="NZ_JAYJJQ010000035.1"/>
</dbReference>
<dbReference type="SUPFAM" id="SSF47413">
    <property type="entry name" value="lambda repressor-like DNA-binding domains"/>
    <property type="match status" value="1"/>
</dbReference>
<dbReference type="Proteomes" id="UP001299283">
    <property type="component" value="Unassembled WGS sequence"/>
</dbReference>
<dbReference type="PROSITE" id="PS50943">
    <property type="entry name" value="HTH_CROC1"/>
    <property type="match status" value="1"/>
</dbReference>
<reference evidence="2 3" key="1">
    <citation type="submission" date="2023-12" db="EMBL/GenBank/DDBJ databases">
        <title>Description of new species of Mycobacterium terrae complex isolated from sewage at the Sao Paulo Zoological Park Foundation in Brazil.</title>
        <authorList>
            <person name="Romagnoli C.L."/>
            <person name="Conceicao E.C."/>
            <person name="Machado E."/>
            <person name="Barreto L.B.P.F."/>
            <person name="Sharma A."/>
            <person name="Silva N.M."/>
            <person name="Marques L.E."/>
            <person name="Juliana M.A."/>
            <person name="Lourenco M.C.S."/>
            <person name="Digiampietri L.A."/>
            <person name="Suffys P.N."/>
            <person name="Viana-Niero C."/>
        </authorList>
    </citation>
    <scope>NUCLEOTIDE SEQUENCE [LARGE SCALE GENOMIC DNA]</scope>
    <source>
        <strain evidence="2 3">MYC017</strain>
    </source>
</reference>
<evidence type="ECO:0000259" key="1">
    <source>
        <dbReference type="PROSITE" id="PS50943"/>
    </source>
</evidence>
<gene>
    <name evidence="2" type="ORF">K5L39_21650</name>
</gene>
<organism evidence="2 3">
    <name type="scientific">[Mycobacterium] vasticus</name>
    <dbReference type="NCBI Taxonomy" id="2875777"/>
    <lineage>
        <taxon>Bacteria</taxon>
        <taxon>Bacillati</taxon>
        <taxon>Actinomycetota</taxon>
        <taxon>Actinomycetes</taxon>
        <taxon>Mycobacteriales</taxon>
        <taxon>Mycobacteriaceae</taxon>
        <taxon>Mycolicibacter</taxon>
    </lineage>
</organism>
<dbReference type="InterPro" id="IPR001387">
    <property type="entry name" value="Cro/C1-type_HTH"/>
</dbReference>
<evidence type="ECO:0000313" key="2">
    <source>
        <dbReference type="EMBL" id="MEB3071785.1"/>
    </source>
</evidence>
<dbReference type="Pfam" id="PF13744">
    <property type="entry name" value="HTH_37"/>
    <property type="match status" value="1"/>
</dbReference>
<dbReference type="Gene3D" id="1.10.260.40">
    <property type="entry name" value="lambda repressor-like DNA-binding domains"/>
    <property type="match status" value="1"/>
</dbReference>
<evidence type="ECO:0000313" key="3">
    <source>
        <dbReference type="Proteomes" id="UP001299283"/>
    </source>
</evidence>
<protein>
    <submittedName>
        <fullName evidence="2">XRE family transcriptional regulator</fullName>
    </submittedName>
</protein>
<comment type="caution">
    <text evidence="2">The sequence shown here is derived from an EMBL/GenBank/DDBJ whole genome shotgun (WGS) entry which is preliminary data.</text>
</comment>
<proteinExistence type="predicted"/>
<dbReference type="InterPro" id="IPR010982">
    <property type="entry name" value="Lambda_DNA-bd_dom_sf"/>
</dbReference>
<keyword evidence="3" id="KW-1185">Reference proteome</keyword>
<accession>A0ABU5Z308</accession>
<sequence length="109" mass="11885">MTMARNWREVRAEAVAAGRIDPQRAAAAHKEAEEAVQAHRLAEVRRRRGMVRQSDIASLMGVSQARVSKLERGDLSHTELGTLQSYVAALGGELSITVSFGSERIELTG</sequence>
<dbReference type="CDD" id="cd00093">
    <property type="entry name" value="HTH_XRE"/>
    <property type="match status" value="1"/>
</dbReference>